<evidence type="ECO:0000259" key="10">
    <source>
        <dbReference type="Pfam" id="PF02518"/>
    </source>
</evidence>
<evidence type="ECO:0000256" key="7">
    <source>
        <dbReference type="ARBA" id="ARBA00022840"/>
    </source>
</evidence>
<evidence type="ECO:0000259" key="11">
    <source>
        <dbReference type="Pfam" id="PF07730"/>
    </source>
</evidence>
<dbReference type="InterPro" id="IPR011712">
    <property type="entry name" value="Sig_transdc_His_kin_sub3_dim/P"/>
</dbReference>
<organism evidence="12 13">
    <name type="scientific">Microbacterium panaciterrae</name>
    <dbReference type="NCBI Taxonomy" id="985759"/>
    <lineage>
        <taxon>Bacteria</taxon>
        <taxon>Bacillati</taxon>
        <taxon>Actinomycetota</taxon>
        <taxon>Actinomycetes</taxon>
        <taxon>Micrococcales</taxon>
        <taxon>Microbacteriaceae</taxon>
        <taxon>Microbacterium</taxon>
    </lineage>
</organism>
<dbReference type="GO" id="GO:0016301">
    <property type="term" value="F:kinase activity"/>
    <property type="evidence" value="ECO:0007669"/>
    <property type="project" value="UniProtKB-KW"/>
</dbReference>
<dbReference type="EMBL" id="BAABGP010000026">
    <property type="protein sequence ID" value="GAA4491626.1"/>
    <property type="molecule type" value="Genomic_DNA"/>
</dbReference>
<evidence type="ECO:0000256" key="6">
    <source>
        <dbReference type="ARBA" id="ARBA00022777"/>
    </source>
</evidence>
<evidence type="ECO:0000256" key="3">
    <source>
        <dbReference type="ARBA" id="ARBA00022553"/>
    </source>
</evidence>
<dbReference type="InterPro" id="IPR050482">
    <property type="entry name" value="Sensor_HK_TwoCompSys"/>
</dbReference>
<evidence type="ECO:0000313" key="12">
    <source>
        <dbReference type="EMBL" id="GAA4491626.1"/>
    </source>
</evidence>
<dbReference type="Pfam" id="PF02518">
    <property type="entry name" value="HATPase_c"/>
    <property type="match status" value="1"/>
</dbReference>
<accession>A0ABP8PTI6</accession>
<feature type="transmembrane region" description="Helical" evidence="9">
    <location>
        <begin position="82"/>
        <end position="110"/>
    </location>
</feature>
<gene>
    <name evidence="12" type="ORF">GCM10023171_35790</name>
</gene>
<dbReference type="Gene3D" id="3.30.565.10">
    <property type="entry name" value="Histidine kinase-like ATPase, C-terminal domain"/>
    <property type="match status" value="1"/>
</dbReference>
<name>A0ABP8PTI6_9MICO</name>
<keyword evidence="9" id="KW-0812">Transmembrane</keyword>
<dbReference type="Pfam" id="PF07730">
    <property type="entry name" value="HisKA_3"/>
    <property type="match status" value="1"/>
</dbReference>
<evidence type="ECO:0000256" key="8">
    <source>
        <dbReference type="ARBA" id="ARBA00023012"/>
    </source>
</evidence>
<keyword evidence="4" id="KW-0808">Transferase</keyword>
<comment type="catalytic activity">
    <reaction evidence="1">
        <text>ATP + protein L-histidine = ADP + protein N-phospho-L-histidine.</text>
        <dbReference type="EC" id="2.7.13.3"/>
    </reaction>
</comment>
<dbReference type="PANTHER" id="PTHR24421">
    <property type="entry name" value="NITRATE/NITRITE SENSOR PROTEIN NARX-RELATED"/>
    <property type="match status" value="1"/>
</dbReference>
<dbReference type="InterPro" id="IPR003594">
    <property type="entry name" value="HATPase_dom"/>
</dbReference>
<feature type="domain" description="Histidine kinase/HSP90-like ATPase" evidence="10">
    <location>
        <begin position="306"/>
        <end position="384"/>
    </location>
</feature>
<evidence type="ECO:0000256" key="5">
    <source>
        <dbReference type="ARBA" id="ARBA00022741"/>
    </source>
</evidence>
<dbReference type="CDD" id="cd16917">
    <property type="entry name" value="HATPase_UhpB-NarQ-NarX-like"/>
    <property type="match status" value="1"/>
</dbReference>
<dbReference type="EC" id="2.7.13.3" evidence="2"/>
<feature type="transmembrane region" description="Helical" evidence="9">
    <location>
        <begin position="57"/>
        <end position="75"/>
    </location>
</feature>
<feature type="transmembrane region" description="Helical" evidence="9">
    <location>
        <begin position="146"/>
        <end position="164"/>
    </location>
</feature>
<evidence type="ECO:0000256" key="4">
    <source>
        <dbReference type="ARBA" id="ARBA00022679"/>
    </source>
</evidence>
<keyword evidence="6 12" id="KW-0418">Kinase</keyword>
<keyword evidence="8" id="KW-0902">Two-component regulatory system</keyword>
<feature type="transmembrane region" description="Helical" evidence="9">
    <location>
        <begin position="34"/>
        <end position="51"/>
    </location>
</feature>
<evidence type="ECO:0000256" key="2">
    <source>
        <dbReference type="ARBA" id="ARBA00012438"/>
    </source>
</evidence>
<evidence type="ECO:0000313" key="13">
    <source>
        <dbReference type="Proteomes" id="UP001500731"/>
    </source>
</evidence>
<keyword evidence="3" id="KW-0597">Phosphoprotein</keyword>
<evidence type="ECO:0000256" key="1">
    <source>
        <dbReference type="ARBA" id="ARBA00000085"/>
    </source>
</evidence>
<protein>
    <recommendedName>
        <fullName evidence="2">histidine kinase</fullName>
        <ecNumber evidence="2">2.7.13.3</ecNumber>
    </recommendedName>
</protein>
<keyword evidence="9" id="KW-0472">Membrane</keyword>
<proteinExistence type="predicted"/>
<keyword evidence="9" id="KW-1133">Transmembrane helix</keyword>
<keyword evidence="13" id="KW-1185">Reference proteome</keyword>
<dbReference type="Gene3D" id="1.20.5.1930">
    <property type="match status" value="1"/>
</dbReference>
<dbReference type="PANTHER" id="PTHR24421:SF10">
    <property type="entry name" value="NITRATE_NITRITE SENSOR PROTEIN NARQ"/>
    <property type="match status" value="1"/>
</dbReference>
<dbReference type="InterPro" id="IPR036890">
    <property type="entry name" value="HATPase_C_sf"/>
</dbReference>
<feature type="domain" description="Signal transduction histidine kinase subgroup 3 dimerisation and phosphoacceptor" evidence="11">
    <location>
        <begin position="196"/>
        <end position="261"/>
    </location>
</feature>
<dbReference type="Proteomes" id="UP001500731">
    <property type="component" value="Unassembled WGS sequence"/>
</dbReference>
<keyword evidence="7" id="KW-0067">ATP-binding</keyword>
<comment type="caution">
    <text evidence="12">The sequence shown here is derived from an EMBL/GenBank/DDBJ whole genome shotgun (WGS) entry which is preliminary data.</text>
</comment>
<keyword evidence="5" id="KW-0547">Nucleotide-binding</keyword>
<sequence length="396" mass="42384">MECSCGGENREVSITKVERTTLVWFLRGQLLDRVVLILTSAAIVTEFFVLLLSGEPLLDYVGLLVGAAGVVLCRFRRMLGLVVVVLGAVAAALLATEYVAMWTVVVFTLFSVTVRGSRAIPALLIAGIPVYLSIVIRDGWNFQSPVALIATACCAVGAAVGSAVRAQQRYLESMRQRALDAEAAAGLAVERGIAEERLRIARDLHDAVGHEVAVVSMNLGAAEVQLPQESVGAREALTAARAGIQRVLREMQQILDVLRRGEDGGDRDPVADARRIPDLIETMRASGTVIEASLDDTGGLDSSVSTAMFRLVQEALTNAQRHGTGTIRISLTAESDELIVDVQNKRSSAANASERGSGYGLVGMRERAQSVGGHLEVVEDANTFRVRAVLKRGTHE</sequence>
<reference evidence="13" key="1">
    <citation type="journal article" date="2019" name="Int. J. Syst. Evol. Microbiol.">
        <title>The Global Catalogue of Microorganisms (GCM) 10K type strain sequencing project: providing services to taxonomists for standard genome sequencing and annotation.</title>
        <authorList>
            <consortium name="The Broad Institute Genomics Platform"/>
            <consortium name="The Broad Institute Genome Sequencing Center for Infectious Disease"/>
            <person name="Wu L."/>
            <person name="Ma J."/>
        </authorList>
    </citation>
    <scope>NUCLEOTIDE SEQUENCE [LARGE SCALE GENOMIC DNA]</scope>
    <source>
        <strain evidence="13">JCM 17839</strain>
    </source>
</reference>
<dbReference type="SUPFAM" id="SSF55874">
    <property type="entry name" value="ATPase domain of HSP90 chaperone/DNA topoisomerase II/histidine kinase"/>
    <property type="match status" value="1"/>
</dbReference>
<feature type="transmembrane region" description="Helical" evidence="9">
    <location>
        <begin position="116"/>
        <end position="134"/>
    </location>
</feature>
<evidence type="ECO:0000256" key="9">
    <source>
        <dbReference type="SAM" id="Phobius"/>
    </source>
</evidence>